<reference evidence="1" key="2">
    <citation type="submission" date="2020-11" db="EMBL/GenBank/DDBJ databases">
        <authorList>
            <person name="McCartney M.A."/>
            <person name="Auch B."/>
            <person name="Kono T."/>
            <person name="Mallez S."/>
            <person name="Becker A."/>
            <person name="Gohl D.M."/>
            <person name="Silverstein K.A.T."/>
            <person name="Koren S."/>
            <person name="Bechman K.B."/>
            <person name="Herman A."/>
            <person name="Abrahante J.E."/>
            <person name="Garbe J."/>
        </authorList>
    </citation>
    <scope>NUCLEOTIDE SEQUENCE</scope>
    <source>
        <strain evidence="1">Duluth1</strain>
        <tissue evidence="1">Whole animal</tissue>
    </source>
</reference>
<proteinExistence type="predicted"/>
<gene>
    <name evidence="1" type="ORF">DPMN_077280</name>
</gene>
<dbReference type="Proteomes" id="UP000828390">
    <property type="component" value="Unassembled WGS sequence"/>
</dbReference>
<organism evidence="1 2">
    <name type="scientific">Dreissena polymorpha</name>
    <name type="common">Zebra mussel</name>
    <name type="synonym">Mytilus polymorpha</name>
    <dbReference type="NCBI Taxonomy" id="45954"/>
    <lineage>
        <taxon>Eukaryota</taxon>
        <taxon>Metazoa</taxon>
        <taxon>Spiralia</taxon>
        <taxon>Lophotrochozoa</taxon>
        <taxon>Mollusca</taxon>
        <taxon>Bivalvia</taxon>
        <taxon>Autobranchia</taxon>
        <taxon>Heteroconchia</taxon>
        <taxon>Euheterodonta</taxon>
        <taxon>Imparidentia</taxon>
        <taxon>Neoheterodontei</taxon>
        <taxon>Myida</taxon>
        <taxon>Dreissenoidea</taxon>
        <taxon>Dreissenidae</taxon>
        <taxon>Dreissena</taxon>
    </lineage>
</organism>
<protein>
    <submittedName>
        <fullName evidence="1">Uncharacterized protein</fullName>
    </submittedName>
</protein>
<name>A0A9D3YK70_DREPO</name>
<sequence length="88" mass="10093">MAYAIDELLHRLNMIYAMDELKNSHVGIRYEQTFTQPQDGMRYGRIQTQAQVCDAIMVLHMLVEQHKLGRFDVGWCFTGALCLPGPCC</sequence>
<keyword evidence="2" id="KW-1185">Reference proteome</keyword>
<dbReference type="AlphaFoldDB" id="A0A9D3YK70"/>
<dbReference type="EMBL" id="JAIWYP010000015">
    <property type="protein sequence ID" value="KAH3702269.1"/>
    <property type="molecule type" value="Genomic_DNA"/>
</dbReference>
<evidence type="ECO:0000313" key="2">
    <source>
        <dbReference type="Proteomes" id="UP000828390"/>
    </source>
</evidence>
<comment type="caution">
    <text evidence="1">The sequence shown here is derived from an EMBL/GenBank/DDBJ whole genome shotgun (WGS) entry which is preliminary data.</text>
</comment>
<reference evidence="1" key="1">
    <citation type="journal article" date="2019" name="bioRxiv">
        <title>The Genome of the Zebra Mussel, Dreissena polymorpha: A Resource for Invasive Species Research.</title>
        <authorList>
            <person name="McCartney M.A."/>
            <person name="Auch B."/>
            <person name="Kono T."/>
            <person name="Mallez S."/>
            <person name="Zhang Y."/>
            <person name="Obille A."/>
            <person name="Becker A."/>
            <person name="Abrahante J.E."/>
            <person name="Garbe J."/>
            <person name="Badalamenti J.P."/>
            <person name="Herman A."/>
            <person name="Mangelson H."/>
            <person name="Liachko I."/>
            <person name="Sullivan S."/>
            <person name="Sone E.D."/>
            <person name="Koren S."/>
            <person name="Silverstein K.A.T."/>
            <person name="Beckman K.B."/>
            <person name="Gohl D.M."/>
        </authorList>
    </citation>
    <scope>NUCLEOTIDE SEQUENCE</scope>
    <source>
        <strain evidence="1">Duluth1</strain>
        <tissue evidence="1">Whole animal</tissue>
    </source>
</reference>
<accession>A0A9D3YK70</accession>
<evidence type="ECO:0000313" key="1">
    <source>
        <dbReference type="EMBL" id="KAH3702269.1"/>
    </source>
</evidence>